<dbReference type="AlphaFoldDB" id="A0A150FT67"/>
<protein>
    <submittedName>
        <fullName evidence="2">Uncharacterized protein</fullName>
    </submittedName>
</protein>
<accession>A0A150FT67</accession>
<proteinExistence type="predicted"/>
<feature type="region of interest" description="Disordered" evidence="1">
    <location>
        <begin position="112"/>
        <end position="140"/>
    </location>
</feature>
<organism evidence="2 3">
    <name type="scientific">Gonium pectorale</name>
    <name type="common">Green alga</name>
    <dbReference type="NCBI Taxonomy" id="33097"/>
    <lineage>
        <taxon>Eukaryota</taxon>
        <taxon>Viridiplantae</taxon>
        <taxon>Chlorophyta</taxon>
        <taxon>core chlorophytes</taxon>
        <taxon>Chlorophyceae</taxon>
        <taxon>CS clade</taxon>
        <taxon>Chlamydomonadales</taxon>
        <taxon>Volvocaceae</taxon>
        <taxon>Gonium</taxon>
    </lineage>
</organism>
<keyword evidence="3" id="KW-1185">Reference proteome</keyword>
<evidence type="ECO:0000256" key="1">
    <source>
        <dbReference type="SAM" id="MobiDB-lite"/>
    </source>
</evidence>
<name>A0A150FT67_GONPE</name>
<evidence type="ECO:0000313" key="3">
    <source>
        <dbReference type="Proteomes" id="UP000075714"/>
    </source>
</evidence>
<dbReference type="EMBL" id="LSYV01002176">
    <property type="protein sequence ID" value="KXZ40813.1"/>
    <property type="molecule type" value="Genomic_DNA"/>
</dbReference>
<sequence>MRLALPSRLMSGFPLLDLGDHFKVGDSVVAEVAMQRTAVSRPAARRRCGAAAAAEGGAAAGAAAGAGSRAGGRAVLRRVLSTVRLEREPGAILRDPAAVFVAAAETLALRESGQAPFPAPSGSRQPRREGRRFAKAARLG</sequence>
<dbReference type="Proteomes" id="UP000075714">
    <property type="component" value="Unassembled WGS sequence"/>
</dbReference>
<evidence type="ECO:0000313" key="2">
    <source>
        <dbReference type="EMBL" id="KXZ40813.1"/>
    </source>
</evidence>
<gene>
    <name evidence="2" type="ORF">GPECTOR_2191g1152</name>
</gene>
<reference evidence="3" key="1">
    <citation type="journal article" date="2016" name="Nat. Commun.">
        <title>The Gonium pectorale genome demonstrates co-option of cell cycle regulation during the evolution of multicellularity.</title>
        <authorList>
            <person name="Hanschen E.R."/>
            <person name="Marriage T.N."/>
            <person name="Ferris P.J."/>
            <person name="Hamaji T."/>
            <person name="Toyoda A."/>
            <person name="Fujiyama A."/>
            <person name="Neme R."/>
            <person name="Noguchi H."/>
            <person name="Minakuchi Y."/>
            <person name="Suzuki M."/>
            <person name="Kawai-Toyooka H."/>
            <person name="Smith D.R."/>
            <person name="Sparks H."/>
            <person name="Anderson J."/>
            <person name="Bakaric R."/>
            <person name="Luria V."/>
            <person name="Karger A."/>
            <person name="Kirschner M.W."/>
            <person name="Durand P.M."/>
            <person name="Michod R.E."/>
            <person name="Nozaki H."/>
            <person name="Olson B.J."/>
        </authorList>
    </citation>
    <scope>NUCLEOTIDE SEQUENCE [LARGE SCALE GENOMIC DNA]</scope>
    <source>
        <strain evidence="3">NIES-2863</strain>
    </source>
</reference>
<comment type="caution">
    <text evidence="2">The sequence shown here is derived from an EMBL/GenBank/DDBJ whole genome shotgun (WGS) entry which is preliminary data.</text>
</comment>